<dbReference type="InterPro" id="IPR025969">
    <property type="entry name" value="ABA_GPCR_dom"/>
</dbReference>
<dbReference type="PANTHER" id="PTHR15948">
    <property type="entry name" value="G-PROTEIN COUPLED RECEPTOR 89-RELATED"/>
    <property type="match status" value="1"/>
</dbReference>
<evidence type="ECO:0000256" key="1">
    <source>
        <dbReference type="ARBA" id="ARBA00004141"/>
    </source>
</evidence>
<dbReference type="VEuPathDB" id="PlasmoDB:PKNH_1337500"/>
<evidence type="ECO:0000259" key="8">
    <source>
        <dbReference type="Pfam" id="PF12537"/>
    </source>
</evidence>
<evidence type="ECO:0000256" key="3">
    <source>
        <dbReference type="ARBA" id="ARBA00022989"/>
    </source>
</evidence>
<feature type="transmembrane region" description="Helical" evidence="6">
    <location>
        <begin position="907"/>
        <end position="932"/>
    </location>
</feature>
<feature type="region of interest" description="Disordered" evidence="5">
    <location>
        <begin position="376"/>
        <end position="399"/>
    </location>
</feature>
<reference evidence="9 10" key="1">
    <citation type="submission" date="2017-05" db="EMBL/GenBank/DDBJ databases">
        <title>PacBio assembly of a Plasmodium knowlesi genome sequence with Hi-C correction and manual annotation of the SICAvar gene family.</title>
        <authorList>
            <person name="Lapp S.A."/>
            <person name="Geraldo J.A."/>
            <person name="Chien J.-T."/>
            <person name="Ay F."/>
            <person name="Pakala S.B."/>
            <person name="Batugedara G."/>
            <person name="Humphrey J.C."/>
            <person name="Debarry J.D."/>
            <person name="Le Roch K.G."/>
            <person name="Galinski M.R."/>
            <person name="Kissinger J.C."/>
        </authorList>
    </citation>
    <scope>NUCLEOTIDE SEQUENCE [LARGE SCALE GENOMIC DNA]</scope>
    <source>
        <strain evidence="10">Malayan Strain Pk1 (A+)</strain>
    </source>
</reference>
<dbReference type="eggNOG" id="KOG2417">
    <property type="taxonomic scope" value="Eukaryota"/>
</dbReference>
<evidence type="ECO:0008006" key="11">
    <source>
        <dbReference type="Google" id="ProtNLM"/>
    </source>
</evidence>
<feature type="transmembrane region" description="Helical" evidence="6">
    <location>
        <begin position="865"/>
        <end position="886"/>
    </location>
</feature>
<evidence type="ECO:0000256" key="5">
    <source>
        <dbReference type="SAM" id="MobiDB-lite"/>
    </source>
</evidence>
<dbReference type="InterPro" id="IPR022535">
    <property type="entry name" value="Golgi_pH-regulator_cons_dom"/>
</dbReference>
<comment type="subcellular location">
    <subcellularLocation>
        <location evidence="1">Membrane</location>
        <topology evidence="1">Multi-pass membrane protein</topology>
    </subcellularLocation>
</comment>
<evidence type="ECO:0000256" key="6">
    <source>
        <dbReference type="SAM" id="Phobius"/>
    </source>
</evidence>
<evidence type="ECO:0000256" key="2">
    <source>
        <dbReference type="ARBA" id="ARBA00022692"/>
    </source>
</evidence>
<protein>
    <recommendedName>
        <fullName evidence="11">Protein GPR89</fullName>
    </recommendedName>
</protein>
<dbReference type="Pfam" id="PF12537">
    <property type="entry name" value="GPHR_N"/>
    <property type="match status" value="1"/>
</dbReference>
<feature type="transmembrane region" description="Helical" evidence="6">
    <location>
        <begin position="247"/>
        <end position="269"/>
    </location>
</feature>
<evidence type="ECO:0000259" key="7">
    <source>
        <dbReference type="Pfam" id="PF12430"/>
    </source>
</evidence>
<feature type="domain" description="Abscisic acid G-protein coupled receptor-like" evidence="7">
    <location>
        <begin position="790"/>
        <end position="981"/>
    </location>
</feature>
<dbReference type="OrthoDB" id="264392at2759"/>
<feature type="domain" description="Golgi pH regulator conserved" evidence="8">
    <location>
        <begin position="241"/>
        <end position="306"/>
    </location>
</feature>
<dbReference type="Pfam" id="PF12430">
    <property type="entry name" value="ABA_GPCR"/>
    <property type="match status" value="1"/>
</dbReference>
<keyword evidence="3 6" id="KW-1133">Transmembrane helix</keyword>
<keyword evidence="4 6" id="KW-0472">Membrane</keyword>
<dbReference type="Proteomes" id="UP000195012">
    <property type="component" value="Unassembled WGS sequence"/>
</dbReference>
<accession>A0A1Y3DVZ7</accession>
<evidence type="ECO:0000313" key="10">
    <source>
        <dbReference type="Proteomes" id="UP000195012"/>
    </source>
</evidence>
<feature type="transmembrane region" description="Helical" evidence="6">
    <location>
        <begin position="794"/>
        <end position="814"/>
    </location>
</feature>
<dbReference type="VEuPathDB" id="PlasmoDB:PKNOH_S05381400"/>
<feature type="transmembrane region" description="Helical" evidence="6">
    <location>
        <begin position="826"/>
        <end position="845"/>
    </location>
</feature>
<dbReference type="InterPro" id="IPR015672">
    <property type="entry name" value="GPHR/GTG"/>
</dbReference>
<evidence type="ECO:0000313" key="9">
    <source>
        <dbReference type="EMBL" id="OTN67655.1"/>
    </source>
</evidence>
<feature type="transmembrane region" description="Helical" evidence="6">
    <location>
        <begin position="71"/>
        <end position="98"/>
    </location>
</feature>
<dbReference type="EMBL" id="NETL01000019">
    <property type="protein sequence ID" value="OTN67655.1"/>
    <property type="molecule type" value="Genomic_DNA"/>
</dbReference>
<name>A0A1Y3DVZ7_PLAKN</name>
<feature type="compositionally biased region" description="Low complexity" evidence="5">
    <location>
        <begin position="509"/>
        <end position="518"/>
    </location>
</feature>
<comment type="caution">
    <text evidence="9">The sequence shown here is derived from an EMBL/GenBank/DDBJ whole genome shotgun (WGS) entry which is preliminary data.</text>
</comment>
<feature type="region of interest" description="Disordered" evidence="5">
    <location>
        <begin position="499"/>
        <end position="518"/>
    </location>
</feature>
<feature type="transmembrane region" description="Helical" evidence="6">
    <location>
        <begin position="167"/>
        <end position="186"/>
    </location>
</feature>
<keyword evidence="2 6" id="KW-0812">Transmembrane</keyword>
<dbReference type="PANTHER" id="PTHR15948:SF0">
    <property type="entry name" value="GOLGI PH REGULATOR A-RELATED"/>
    <property type="match status" value="1"/>
</dbReference>
<gene>
    <name evidence="9" type="ORF">PKNOH_S05381400</name>
</gene>
<evidence type="ECO:0000256" key="4">
    <source>
        <dbReference type="ARBA" id="ARBA00023136"/>
    </source>
</evidence>
<sequence>MISPTALFLCVYHIALAVLGSVFFENFLFKDFDNSFSIVKIIFCCSFVLCLSLLSMLLFEILGFLTTTLKLFIWYIDITSLVLFIYLIIPISLIYTYVTYEDEEAANGLFKFNYFYNALTKMKNKKNILPEHVKANFMRRLLYVSEDLMKRMENYNRKIRNKNKQKIFQFIIGCLIILPLIWFTFYKISMITLKNNNDIYDESSDLYNIGNVLQEKFNLINKEFSEDYDTNNEKNKNSFFFKIMKNLLIYMSVTGMTLVSALSAFTSLYSPYTNISLFFFFVTVKKVKIIENKIKFVTNELSLKKKLLVLYDHPHLMQTFYCRNTEESSTLDGSLARGGSLISDRIGSAAFGLDIPADQGATSSLHSLDGSFHHSATGHTDSCSGNGTSTRSRNSANMDGGLSDQLATIMCDDLVETSTGEEPLGDNLHQIRKSTGHDEVEYIGCKPFKKCNLYLASHKSIYKDIYETFMKKENDFDLGGTLPGGDDDEETCIGEDIRKDLPTFGGEDNLPNSSNLSNLSKRYSAREMATLHMGQSSPRSPSRGEQTAAGSHTHRENEECSDYHPREQEPNSIFSTAQMNKMGSASSLYKRSIKLGNSIGERKHVYYTGHFLFFKTTEGDEKHLHSRQDEGENEMVDLQMRREVGPEATASAGEEKKKKKQKEQTKQTKGAAFLSRLRGICSVRRFFQQSEMLTQGDTMQDIANADKGANHDGRAPKQRRHISEFLSTSIERSYRTLKSVKDFFKRNKANAKKKKKKEILMQDIKSLEYMAKNLYFLLDDVIKEQIRINQSSSFTGMLLYLLGILMSILCVYKITKTCYIIYMVEIYYRFICTYSSGHVLMLFYAKNINIDFINDLKKVLHIVHININLENYVVSITSVLLLCFIFTNLKSFMERIIKLRYSAKSSLYSNLAILLMCEIMDLYFSAYCIQLFDYLPAKEKMKMLYIFFNNNLLDLFKLKYHFDFVYVISLFISLFLIRLHHQHRSSQFREI</sequence>
<feature type="region of interest" description="Disordered" evidence="5">
    <location>
        <begin position="646"/>
        <end position="669"/>
    </location>
</feature>
<dbReference type="AlphaFoldDB" id="A0A1Y3DVZ7"/>
<feature type="compositionally biased region" description="Polar residues" evidence="5">
    <location>
        <begin position="377"/>
        <end position="397"/>
    </location>
</feature>
<feature type="transmembrane region" description="Helical" evidence="6">
    <location>
        <begin position="36"/>
        <end position="59"/>
    </location>
</feature>
<dbReference type="OMA" id="HIVHINI"/>
<feature type="transmembrane region" description="Helical" evidence="6">
    <location>
        <begin position="960"/>
        <end position="979"/>
    </location>
</feature>
<feature type="region of interest" description="Disordered" evidence="5">
    <location>
        <begin position="530"/>
        <end position="568"/>
    </location>
</feature>
<feature type="compositionally biased region" description="Polar residues" evidence="5">
    <location>
        <begin position="533"/>
        <end position="550"/>
    </location>
</feature>
<feature type="compositionally biased region" description="Basic and acidic residues" evidence="5">
    <location>
        <begin position="553"/>
        <end position="568"/>
    </location>
</feature>
<dbReference type="GO" id="GO:0016020">
    <property type="term" value="C:membrane"/>
    <property type="evidence" value="ECO:0007669"/>
    <property type="project" value="UniProtKB-SubCell"/>
</dbReference>
<proteinExistence type="predicted"/>
<organism evidence="9 10">
    <name type="scientific">Plasmodium knowlesi</name>
    <dbReference type="NCBI Taxonomy" id="5850"/>
    <lineage>
        <taxon>Eukaryota</taxon>
        <taxon>Sar</taxon>
        <taxon>Alveolata</taxon>
        <taxon>Apicomplexa</taxon>
        <taxon>Aconoidasida</taxon>
        <taxon>Haemosporida</taxon>
        <taxon>Plasmodiidae</taxon>
        <taxon>Plasmodium</taxon>
        <taxon>Plasmodium (Plasmodium)</taxon>
    </lineage>
</organism>